<dbReference type="PANTHER" id="PTHR35568">
    <property type="entry name" value="TRANSCRIPTIONAL REGULATOR DAUR"/>
    <property type="match status" value="1"/>
</dbReference>
<keyword evidence="3" id="KW-1185">Reference proteome</keyword>
<gene>
    <name evidence="2" type="ORF">BC739_001771</name>
</gene>
<name>A0ABR6BCH5_9PSEU</name>
<dbReference type="InterPro" id="IPR039445">
    <property type="entry name" value="DauR-like_HTH"/>
</dbReference>
<proteinExistence type="predicted"/>
<evidence type="ECO:0000313" key="3">
    <source>
        <dbReference type="Proteomes" id="UP000517916"/>
    </source>
</evidence>
<feature type="domain" description="Transcriptional regulator DauR-like HTH" evidence="1">
    <location>
        <begin position="95"/>
        <end position="156"/>
    </location>
</feature>
<dbReference type="InterPro" id="IPR039446">
    <property type="entry name" value="DauR-like"/>
</dbReference>
<dbReference type="Pfam" id="PF13309">
    <property type="entry name" value="HTH_22"/>
    <property type="match status" value="1"/>
</dbReference>
<comment type="caution">
    <text evidence="2">The sequence shown here is derived from an EMBL/GenBank/DDBJ whole genome shotgun (WGS) entry which is preliminary data.</text>
</comment>
<dbReference type="InterPro" id="IPR029756">
    <property type="entry name" value="MTH1187/YkoF-like"/>
</dbReference>
<reference evidence="2 3" key="1">
    <citation type="submission" date="2020-08" db="EMBL/GenBank/DDBJ databases">
        <title>Genomic Encyclopedia of Archaeal and Bacterial Type Strains, Phase II (KMG-II): from individual species to whole genera.</title>
        <authorList>
            <person name="Goeker M."/>
        </authorList>
    </citation>
    <scope>NUCLEOTIDE SEQUENCE [LARGE SCALE GENOMIC DNA]</scope>
    <source>
        <strain evidence="2 3">DSM 43850</strain>
    </source>
</reference>
<dbReference type="SUPFAM" id="SSF89957">
    <property type="entry name" value="MTH1187/YkoF-like"/>
    <property type="match status" value="1"/>
</dbReference>
<organism evidence="2 3">
    <name type="scientific">Kutzneria viridogrisea</name>
    <dbReference type="NCBI Taxonomy" id="47990"/>
    <lineage>
        <taxon>Bacteria</taxon>
        <taxon>Bacillati</taxon>
        <taxon>Actinomycetota</taxon>
        <taxon>Actinomycetes</taxon>
        <taxon>Pseudonocardiales</taxon>
        <taxon>Pseudonocardiaceae</taxon>
        <taxon>Kutzneria</taxon>
    </lineage>
</organism>
<dbReference type="PANTHER" id="PTHR35568:SF1">
    <property type="entry name" value="TRANSCRIPTIONAL REGULATOR DAUR"/>
    <property type="match status" value="1"/>
</dbReference>
<accession>A0ABR6BCH5</accession>
<dbReference type="EMBL" id="JACJID010000001">
    <property type="protein sequence ID" value="MBA8924574.1"/>
    <property type="molecule type" value="Genomic_DNA"/>
</dbReference>
<sequence length="160" mass="17212">MDLEAEFTTEPFLAERHGEPPEHAARAKQAALDAGLDTTFGPLGTTVRGEDEILLAALPEIVRAAMRGGATRVTLRLNVLPAQEVPARHGLASALEQLLGEVAAELGGDLADLTRADKQRAVRLLEERGAFSLRKSVPAVAEALGVTRFTVYNYLNREDT</sequence>
<evidence type="ECO:0000313" key="2">
    <source>
        <dbReference type="EMBL" id="MBA8924574.1"/>
    </source>
</evidence>
<dbReference type="RefSeq" id="WP_182836840.1">
    <property type="nucleotide sequence ID" value="NZ_BAAABQ010000001.1"/>
</dbReference>
<dbReference type="Proteomes" id="UP000517916">
    <property type="component" value="Unassembled WGS sequence"/>
</dbReference>
<protein>
    <submittedName>
        <fullName evidence="2">Uncharacterized protein YqgV (UPF0045/DUF77 family)</fullName>
    </submittedName>
</protein>
<evidence type="ECO:0000259" key="1">
    <source>
        <dbReference type="Pfam" id="PF13309"/>
    </source>
</evidence>